<organism evidence="2 3">
    <name type="scientific">Dermatophagoides farinae</name>
    <name type="common">American house dust mite</name>
    <dbReference type="NCBI Taxonomy" id="6954"/>
    <lineage>
        <taxon>Eukaryota</taxon>
        <taxon>Metazoa</taxon>
        <taxon>Ecdysozoa</taxon>
        <taxon>Arthropoda</taxon>
        <taxon>Chelicerata</taxon>
        <taxon>Arachnida</taxon>
        <taxon>Acari</taxon>
        <taxon>Acariformes</taxon>
        <taxon>Sarcoptiformes</taxon>
        <taxon>Astigmata</taxon>
        <taxon>Psoroptidia</taxon>
        <taxon>Analgoidea</taxon>
        <taxon>Pyroglyphidae</taxon>
        <taxon>Dermatophagoidinae</taxon>
        <taxon>Dermatophagoides</taxon>
    </lineage>
</organism>
<feature type="transmembrane region" description="Helical" evidence="1">
    <location>
        <begin position="40"/>
        <end position="58"/>
    </location>
</feature>
<feature type="transmembrane region" description="Helical" evidence="1">
    <location>
        <begin position="267"/>
        <end position="289"/>
    </location>
</feature>
<name>A0A922LDT0_DERFA</name>
<feature type="transmembrane region" description="Helical" evidence="1">
    <location>
        <begin position="350"/>
        <end position="371"/>
    </location>
</feature>
<evidence type="ECO:0000313" key="2">
    <source>
        <dbReference type="EMBL" id="KAH9530320.1"/>
    </source>
</evidence>
<evidence type="ECO:0000313" key="3">
    <source>
        <dbReference type="Proteomes" id="UP000790347"/>
    </source>
</evidence>
<feature type="transmembrane region" description="Helical" evidence="1">
    <location>
        <begin position="78"/>
        <end position="102"/>
    </location>
</feature>
<keyword evidence="1" id="KW-1133">Transmembrane helix</keyword>
<comment type="caution">
    <text evidence="2">The sequence shown here is derived from an EMBL/GenBank/DDBJ whole genome shotgun (WGS) entry which is preliminary data.</text>
</comment>
<dbReference type="AlphaFoldDB" id="A0A922LDT0"/>
<reference evidence="2" key="1">
    <citation type="submission" date="2013-05" db="EMBL/GenBank/DDBJ databases">
        <authorList>
            <person name="Yim A.K.Y."/>
            <person name="Chan T.F."/>
            <person name="Ji K.M."/>
            <person name="Liu X.Y."/>
            <person name="Zhou J.W."/>
            <person name="Li R.Q."/>
            <person name="Yang K.Y."/>
            <person name="Li J."/>
            <person name="Li M."/>
            <person name="Law P.T.W."/>
            <person name="Wu Y.L."/>
            <person name="Cai Z.L."/>
            <person name="Qin H."/>
            <person name="Bao Y."/>
            <person name="Leung R.K.K."/>
            <person name="Ng P.K.S."/>
            <person name="Zou J."/>
            <person name="Zhong X.J."/>
            <person name="Ran P.X."/>
            <person name="Zhong N.S."/>
            <person name="Liu Z.G."/>
            <person name="Tsui S.K.W."/>
        </authorList>
    </citation>
    <scope>NUCLEOTIDE SEQUENCE</scope>
    <source>
        <strain evidence="2">Derf</strain>
        <tissue evidence="2">Whole organism</tissue>
    </source>
</reference>
<reference evidence="2" key="2">
    <citation type="journal article" date="2022" name="Res Sq">
        <title>Comparative Genomics Reveals Insights into the Divergent Evolution of Astigmatic Mites and Household Pest Adaptations.</title>
        <authorList>
            <person name="Xiong Q."/>
            <person name="Wan A.T.-Y."/>
            <person name="Liu X.-Y."/>
            <person name="Fung C.S.-H."/>
            <person name="Xiao X."/>
            <person name="Malainual N."/>
            <person name="Hou J."/>
            <person name="Wang L."/>
            <person name="Wang M."/>
            <person name="Yang K."/>
            <person name="Cui Y."/>
            <person name="Leung E."/>
            <person name="Nong W."/>
            <person name="Shin S.-K."/>
            <person name="Au S."/>
            <person name="Jeong K.Y."/>
            <person name="Chew F.T."/>
            <person name="Hui J."/>
            <person name="Leung T.F."/>
            <person name="Tungtrongchitr A."/>
            <person name="Zhong N."/>
            <person name="Liu Z."/>
            <person name="Tsui S."/>
        </authorList>
    </citation>
    <scope>NUCLEOTIDE SEQUENCE</scope>
    <source>
        <strain evidence="2">Derf</strain>
        <tissue evidence="2">Whole organism</tissue>
    </source>
</reference>
<sequence>MNRQQKQPRIHSPILRIFVQLFGTSGLQLSPLRCCNCKTTFIFVINIIINILLFYSTYIDTGAFFEQMEFNSKKLYAYFQSAHYFVFFPSMYIGLICTYLLYGHRIIMILDSSVFIRINDCRMNRFKAFILYAIMKIIWDEQYWCREFRNHIFDQFDVRRAKVTIGAYIFHTSTFINSIILYYHQIIMFFTLQQIIDKLTTNNLSLLKTNSFSLEQRLFRSIVILSKTNRHFQYYCSIMLSLLLIYQADYLIVFLSYWILHPGSTEFLGITSFIEQINRLILFTGLVLINRQNIQLFDRIDHHFRLKNAGKHHHSHYNLNTITTTRRKRYTKYNQLQIYRQYFQLSIFNWLNFDLSLVLHLFFFSMGYVLIISQTTD</sequence>
<accession>A0A922LDT0</accession>
<proteinExistence type="predicted"/>
<keyword evidence="1" id="KW-0812">Transmembrane</keyword>
<keyword evidence="3" id="KW-1185">Reference proteome</keyword>
<feature type="transmembrane region" description="Helical" evidence="1">
    <location>
        <begin position="234"/>
        <end position="261"/>
    </location>
</feature>
<gene>
    <name evidence="2" type="ORF">DERF_004133</name>
</gene>
<keyword evidence="1" id="KW-0472">Membrane</keyword>
<protein>
    <submittedName>
        <fullName evidence="2">Uncharacterized protein</fullName>
    </submittedName>
</protein>
<dbReference type="EMBL" id="ASGP02000001">
    <property type="protein sequence ID" value="KAH9530320.1"/>
    <property type="molecule type" value="Genomic_DNA"/>
</dbReference>
<dbReference type="Proteomes" id="UP000790347">
    <property type="component" value="Unassembled WGS sequence"/>
</dbReference>
<feature type="transmembrane region" description="Helical" evidence="1">
    <location>
        <begin position="165"/>
        <end position="183"/>
    </location>
</feature>
<evidence type="ECO:0000256" key="1">
    <source>
        <dbReference type="SAM" id="Phobius"/>
    </source>
</evidence>